<keyword evidence="3 6" id="KW-0812">Transmembrane</keyword>
<proteinExistence type="predicted"/>
<evidence type="ECO:0000256" key="1">
    <source>
        <dbReference type="ARBA" id="ARBA00004651"/>
    </source>
</evidence>
<dbReference type="InterPro" id="IPR001851">
    <property type="entry name" value="ABC_transp_permease"/>
</dbReference>
<evidence type="ECO:0000256" key="2">
    <source>
        <dbReference type="ARBA" id="ARBA00022475"/>
    </source>
</evidence>
<sequence>MNRDNGINGDLNSGKYSLPENDKKNQKIISRKWYDFFIENALLFGLFIMITIGGFTTEYFFTASNIRNLLIHMSVTGILSVGMMYVMLFGEIDLSVGFLMVFAYFIAIKLQIWVGSLMGLDILTQGTQIFNGSQLLLGILGVVIACIIGLINGVITVYGRVQSFVTTIGMMSILNGFNFVLSKGKSIFLTQSYEYHLLGVTSYGIFPLANIVLLILVLVSVILLKFHLVGKRVYAIGSSREVA</sequence>
<feature type="transmembrane region" description="Helical" evidence="6">
    <location>
        <begin position="201"/>
        <end position="224"/>
    </location>
</feature>
<dbReference type="GO" id="GO:0022857">
    <property type="term" value="F:transmembrane transporter activity"/>
    <property type="evidence" value="ECO:0007669"/>
    <property type="project" value="InterPro"/>
</dbReference>
<gene>
    <name evidence="7" type="ORF">S06H3_14786</name>
</gene>
<comment type="subcellular location">
    <subcellularLocation>
        <location evidence="1">Cell membrane</location>
        <topology evidence="1">Multi-pass membrane protein</topology>
    </subcellularLocation>
</comment>
<feature type="transmembrane region" description="Helical" evidence="6">
    <location>
        <begin position="164"/>
        <end position="181"/>
    </location>
</feature>
<feature type="transmembrane region" description="Helical" evidence="6">
    <location>
        <begin position="69"/>
        <end position="89"/>
    </location>
</feature>
<evidence type="ECO:0000256" key="5">
    <source>
        <dbReference type="ARBA" id="ARBA00023136"/>
    </source>
</evidence>
<organism evidence="7">
    <name type="scientific">marine sediment metagenome</name>
    <dbReference type="NCBI Taxonomy" id="412755"/>
    <lineage>
        <taxon>unclassified sequences</taxon>
        <taxon>metagenomes</taxon>
        <taxon>ecological metagenomes</taxon>
    </lineage>
</organism>
<keyword evidence="4 6" id="KW-1133">Transmembrane helix</keyword>
<evidence type="ECO:0008006" key="8">
    <source>
        <dbReference type="Google" id="ProtNLM"/>
    </source>
</evidence>
<evidence type="ECO:0000256" key="4">
    <source>
        <dbReference type="ARBA" id="ARBA00022989"/>
    </source>
</evidence>
<feature type="transmembrane region" description="Helical" evidence="6">
    <location>
        <begin position="96"/>
        <end position="115"/>
    </location>
</feature>
<feature type="transmembrane region" description="Helical" evidence="6">
    <location>
        <begin position="33"/>
        <end position="57"/>
    </location>
</feature>
<keyword evidence="2" id="KW-1003">Cell membrane</keyword>
<feature type="transmembrane region" description="Helical" evidence="6">
    <location>
        <begin position="135"/>
        <end position="157"/>
    </location>
</feature>
<dbReference type="GO" id="GO:0005886">
    <property type="term" value="C:plasma membrane"/>
    <property type="evidence" value="ECO:0007669"/>
    <property type="project" value="UniProtKB-SubCell"/>
</dbReference>
<evidence type="ECO:0000256" key="3">
    <source>
        <dbReference type="ARBA" id="ARBA00022692"/>
    </source>
</evidence>
<keyword evidence="5 6" id="KW-0472">Membrane</keyword>
<reference evidence="7" key="1">
    <citation type="journal article" date="2014" name="Front. Microbiol.">
        <title>High frequency of phylogenetically diverse reductive dehalogenase-homologous genes in deep subseafloor sedimentary metagenomes.</title>
        <authorList>
            <person name="Kawai M."/>
            <person name="Futagami T."/>
            <person name="Toyoda A."/>
            <person name="Takaki Y."/>
            <person name="Nishi S."/>
            <person name="Hori S."/>
            <person name="Arai W."/>
            <person name="Tsubouchi T."/>
            <person name="Morono Y."/>
            <person name="Uchiyama I."/>
            <person name="Ito T."/>
            <person name="Fujiyama A."/>
            <person name="Inagaki F."/>
            <person name="Takami H."/>
        </authorList>
    </citation>
    <scope>NUCLEOTIDE SEQUENCE</scope>
    <source>
        <strain evidence="7">Expedition CK06-06</strain>
    </source>
</reference>
<dbReference type="Pfam" id="PF02653">
    <property type="entry name" value="BPD_transp_2"/>
    <property type="match status" value="1"/>
</dbReference>
<evidence type="ECO:0000256" key="6">
    <source>
        <dbReference type="SAM" id="Phobius"/>
    </source>
</evidence>
<dbReference type="PANTHER" id="PTHR32196:SF72">
    <property type="entry name" value="RIBOSE IMPORT PERMEASE PROTEIN RBSC"/>
    <property type="match status" value="1"/>
</dbReference>
<dbReference type="PANTHER" id="PTHR32196">
    <property type="entry name" value="ABC TRANSPORTER PERMEASE PROTEIN YPHD-RELATED-RELATED"/>
    <property type="match status" value="1"/>
</dbReference>
<accession>X1KE16</accession>
<evidence type="ECO:0000313" key="7">
    <source>
        <dbReference type="EMBL" id="GAI05287.1"/>
    </source>
</evidence>
<dbReference type="AlphaFoldDB" id="X1KE16"/>
<comment type="caution">
    <text evidence="7">The sequence shown here is derived from an EMBL/GenBank/DDBJ whole genome shotgun (WGS) entry which is preliminary data.</text>
</comment>
<feature type="non-terminal residue" evidence="7">
    <location>
        <position position="243"/>
    </location>
</feature>
<protein>
    <recommendedName>
        <fullName evidence="8">ABC transporter permease</fullName>
    </recommendedName>
</protein>
<dbReference type="EMBL" id="BARV01007247">
    <property type="protein sequence ID" value="GAI05287.1"/>
    <property type="molecule type" value="Genomic_DNA"/>
</dbReference>
<name>X1KE16_9ZZZZ</name>